<dbReference type="AlphaFoldDB" id="X1CRZ3"/>
<gene>
    <name evidence="1" type="ORF">S01H4_49362</name>
</gene>
<accession>X1CRZ3</accession>
<organism evidence="1">
    <name type="scientific">marine sediment metagenome</name>
    <dbReference type="NCBI Taxonomy" id="412755"/>
    <lineage>
        <taxon>unclassified sequences</taxon>
        <taxon>metagenomes</taxon>
        <taxon>ecological metagenomes</taxon>
    </lineage>
</organism>
<proteinExistence type="predicted"/>
<feature type="non-terminal residue" evidence="1">
    <location>
        <position position="1"/>
    </location>
</feature>
<comment type="caution">
    <text evidence="1">The sequence shown here is derived from an EMBL/GenBank/DDBJ whole genome shotgun (WGS) entry which is preliminary data.</text>
</comment>
<reference evidence="1" key="1">
    <citation type="journal article" date="2014" name="Front. Microbiol.">
        <title>High frequency of phylogenetically diverse reductive dehalogenase-homologous genes in deep subseafloor sedimentary metagenomes.</title>
        <authorList>
            <person name="Kawai M."/>
            <person name="Futagami T."/>
            <person name="Toyoda A."/>
            <person name="Takaki Y."/>
            <person name="Nishi S."/>
            <person name="Hori S."/>
            <person name="Arai W."/>
            <person name="Tsubouchi T."/>
            <person name="Morono Y."/>
            <person name="Uchiyama I."/>
            <person name="Ito T."/>
            <person name="Fujiyama A."/>
            <person name="Inagaki F."/>
            <person name="Takami H."/>
        </authorList>
    </citation>
    <scope>NUCLEOTIDE SEQUENCE</scope>
    <source>
        <strain evidence="1">Expedition CK06-06</strain>
    </source>
</reference>
<dbReference type="EMBL" id="BART01027918">
    <property type="protein sequence ID" value="GAG98873.1"/>
    <property type="molecule type" value="Genomic_DNA"/>
</dbReference>
<protein>
    <submittedName>
        <fullName evidence="1">Uncharacterized protein</fullName>
    </submittedName>
</protein>
<name>X1CRZ3_9ZZZZ</name>
<evidence type="ECO:0000313" key="1">
    <source>
        <dbReference type="EMBL" id="GAG98873.1"/>
    </source>
</evidence>
<sequence length="139" mass="16279">HRAYVSFISALHLYGIIEQIPQVITLASTIHTKKIYTKIGTFFIHQILPVLFDGFDWYRGRGSFLIAEPEKALIDSLYLSARKKKQLRYFPELFFPESFSFKKAKEWAGKIPDPRIRSYVKKKLTGIVENFCIRNKFDS</sequence>